<dbReference type="OrthoDB" id="71307at2759"/>
<gene>
    <name evidence="2" type="ORF">EVAR_98382_1</name>
</gene>
<name>A0A4C1XU02_EUMVA</name>
<organism evidence="2 3">
    <name type="scientific">Eumeta variegata</name>
    <name type="common">Bagworm moth</name>
    <name type="synonym">Eumeta japonica</name>
    <dbReference type="NCBI Taxonomy" id="151549"/>
    <lineage>
        <taxon>Eukaryota</taxon>
        <taxon>Metazoa</taxon>
        <taxon>Ecdysozoa</taxon>
        <taxon>Arthropoda</taxon>
        <taxon>Hexapoda</taxon>
        <taxon>Insecta</taxon>
        <taxon>Pterygota</taxon>
        <taxon>Neoptera</taxon>
        <taxon>Endopterygota</taxon>
        <taxon>Lepidoptera</taxon>
        <taxon>Glossata</taxon>
        <taxon>Ditrysia</taxon>
        <taxon>Tineoidea</taxon>
        <taxon>Psychidae</taxon>
        <taxon>Oiketicinae</taxon>
        <taxon>Eumeta</taxon>
    </lineage>
</organism>
<reference evidence="2 3" key="1">
    <citation type="journal article" date="2019" name="Commun. Biol.">
        <title>The bagworm genome reveals a unique fibroin gene that provides high tensile strength.</title>
        <authorList>
            <person name="Kono N."/>
            <person name="Nakamura H."/>
            <person name="Ohtoshi R."/>
            <person name="Tomita M."/>
            <person name="Numata K."/>
            <person name="Arakawa K."/>
        </authorList>
    </citation>
    <scope>NUCLEOTIDE SEQUENCE [LARGE SCALE GENOMIC DNA]</scope>
</reference>
<feature type="compositionally biased region" description="Basic and acidic residues" evidence="1">
    <location>
        <begin position="79"/>
        <end position="99"/>
    </location>
</feature>
<evidence type="ECO:0000313" key="3">
    <source>
        <dbReference type="Proteomes" id="UP000299102"/>
    </source>
</evidence>
<feature type="region of interest" description="Disordered" evidence="1">
    <location>
        <begin position="139"/>
        <end position="253"/>
    </location>
</feature>
<protein>
    <submittedName>
        <fullName evidence="2">Uncharacterized protein</fullName>
    </submittedName>
</protein>
<evidence type="ECO:0000313" key="2">
    <source>
        <dbReference type="EMBL" id="GBP65669.1"/>
    </source>
</evidence>
<feature type="compositionally biased region" description="Basic and acidic residues" evidence="1">
    <location>
        <begin position="139"/>
        <end position="236"/>
    </location>
</feature>
<feature type="region of interest" description="Disordered" evidence="1">
    <location>
        <begin position="77"/>
        <end position="99"/>
    </location>
</feature>
<accession>A0A4C1XU02</accession>
<sequence length="618" mass="70347">MHVRSQGFARMSPTTAATGARGDNAGPAHDGQENHNLKRKMGSAKVFSCKPQTRMAESSDKKSIKDILRKPFQAIFQRVDSKRRSKSDGQKARHEEVLREPSIKPILSLLENLTIDNDDGKDAHADKEILENFEYLAIDDGKEKEDDSKPCRDIEFSSRSGETKTETDHRIDAIRSKSGHDATRTVKDKLNAPDTQTTKDKHKTIDDSTKESFEHSKKDNDRKDKKNEECRNERIDSNSSNDSGYSDKADDVVKGPLETVVGRLQELEVGEEGAKSERCKKIQKVYVSRAPVKSKHSNANHHPYQQISQINKQTFSGGQVIVKSPEIPERSEWQNIPHEIDLAISQVDLKVNDFTRNTHEEQVDRWNIAQEFVTENQKDEFLKAELENFVFRTLENDPLLDFTEIAENTNYEIGGIIPPCTQVNPIDEFNEKQYFNNDFETQSVNSLDELLAFNLTPPRSNENSHESPVRVPCSPKNSFYCTPPYTNSVSSGTYNSPNSDYVLSPERSSPNDFQNDYESYQDLPVFDEQNLPSCVDGLPREVTPKEGKKPQRTSSITMRTVKDILKRLNTEFSKSQCCQKTVADSKSFFQEQFQKFSVDERKTLCLKVTSMELDATYE</sequence>
<dbReference type="STRING" id="151549.A0A4C1XU02"/>
<evidence type="ECO:0000256" key="1">
    <source>
        <dbReference type="SAM" id="MobiDB-lite"/>
    </source>
</evidence>
<feature type="region of interest" description="Disordered" evidence="1">
    <location>
        <begin position="1"/>
        <end position="65"/>
    </location>
</feature>
<dbReference type="Proteomes" id="UP000299102">
    <property type="component" value="Unassembled WGS sequence"/>
</dbReference>
<keyword evidence="3" id="KW-1185">Reference proteome</keyword>
<dbReference type="AlphaFoldDB" id="A0A4C1XU02"/>
<proteinExistence type="predicted"/>
<feature type="region of interest" description="Disordered" evidence="1">
    <location>
        <begin position="491"/>
        <end position="516"/>
    </location>
</feature>
<comment type="caution">
    <text evidence="2">The sequence shown here is derived from an EMBL/GenBank/DDBJ whole genome shotgun (WGS) entry which is preliminary data.</text>
</comment>
<dbReference type="EMBL" id="BGZK01000936">
    <property type="protein sequence ID" value="GBP65669.1"/>
    <property type="molecule type" value="Genomic_DNA"/>
</dbReference>